<name>A0A6C0B6Y6_9ZZZZ</name>
<protein>
    <submittedName>
        <fullName evidence="1">Uncharacterized protein</fullName>
    </submittedName>
</protein>
<dbReference type="AlphaFoldDB" id="A0A6C0B6Y6"/>
<sequence>MAQFNYDEVHVVSDSEDEDQYQWNGIYHPNFPNEWIVSHEPETGPEQCENCAYFGCYRGQFIGYCANCAAYSYKGKRGRGFLGDAIELVNEETMQWASVYETYLSHVEFARFSDELPPFVENEEYSQDNYNDDDDETYNVELMGQNTVIEVHFEGGYVDF</sequence>
<organism evidence="1">
    <name type="scientific">viral metagenome</name>
    <dbReference type="NCBI Taxonomy" id="1070528"/>
    <lineage>
        <taxon>unclassified sequences</taxon>
        <taxon>metagenomes</taxon>
        <taxon>organismal metagenomes</taxon>
    </lineage>
</organism>
<proteinExistence type="predicted"/>
<reference evidence="1" key="1">
    <citation type="journal article" date="2020" name="Nature">
        <title>Giant virus diversity and host interactions through global metagenomics.</title>
        <authorList>
            <person name="Schulz F."/>
            <person name="Roux S."/>
            <person name="Paez-Espino D."/>
            <person name="Jungbluth S."/>
            <person name="Walsh D.A."/>
            <person name="Denef V.J."/>
            <person name="McMahon K.D."/>
            <person name="Konstantinidis K.T."/>
            <person name="Eloe-Fadrosh E.A."/>
            <person name="Kyrpides N.C."/>
            <person name="Woyke T."/>
        </authorList>
    </citation>
    <scope>NUCLEOTIDE SEQUENCE</scope>
    <source>
        <strain evidence="1">GVMAG-M-3300010158-13</strain>
    </source>
</reference>
<dbReference type="EMBL" id="MN739088">
    <property type="protein sequence ID" value="QHS87812.1"/>
    <property type="molecule type" value="Genomic_DNA"/>
</dbReference>
<evidence type="ECO:0000313" key="1">
    <source>
        <dbReference type="EMBL" id="QHS87812.1"/>
    </source>
</evidence>
<accession>A0A6C0B6Y6</accession>